<feature type="region of interest" description="Disordered" evidence="1">
    <location>
        <begin position="20"/>
        <end position="53"/>
    </location>
</feature>
<accession>A0ABD1DZ82</accession>
<organism evidence="2 3">
    <name type="scientific">Hypothenemus hampei</name>
    <name type="common">Coffee berry borer</name>
    <dbReference type="NCBI Taxonomy" id="57062"/>
    <lineage>
        <taxon>Eukaryota</taxon>
        <taxon>Metazoa</taxon>
        <taxon>Ecdysozoa</taxon>
        <taxon>Arthropoda</taxon>
        <taxon>Hexapoda</taxon>
        <taxon>Insecta</taxon>
        <taxon>Pterygota</taxon>
        <taxon>Neoptera</taxon>
        <taxon>Endopterygota</taxon>
        <taxon>Coleoptera</taxon>
        <taxon>Polyphaga</taxon>
        <taxon>Cucujiformia</taxon>
        <taxon>Curculionidae</taxon>
        <taxon>Scolytinae</taxon>
        <taxon>Hypothenemus</taxon>
    </lineage>
</organism>
<evidence type="ECO:0000313" key="2">
    <source>
        <dbReference type="EMBL" id="KAL1487716.1"/>
    </source>
</evidence>
<reference evidence="2 3" key="1">
    <citation type="submission" date="2024-05" db="EMBL/GenBank/DDBJ databases">
        <title>Genetic variation in Jamaican populations of the coffee berry borer (Hypothenemus hampei).</title>
        <authorList>
            <person name="Errbii M."/>
            <person name="Myrie A."/>
        </authorList>
    </citation>
    <scope>NUCLEOTIDE SEQUENCE [LARGE SCALE GENOMIC DNA]</scope>
    <source>
        <strain evidence="2">JA-Hopewell-2020-01-JO</strain>
        <tissue evidence="2">Whole body</tissue>
    </source>
</reference>
<dbReference type="Proteomes" id="UP001566132">
    <property type="component" value="Unassembled WGS sequence"/>
</dbReference>
<dbReference type="AlphaFoldDB" id="A0ABD1DZ82"/>
<evidence type="ECO:0000256" key="1">
    <source>
        <dbReference type="SAM" id="MobiDB-lite"/>
    </source>
</evidence>
<feature type="compositionally biased region" description="Acidic residues" evidence="1">
    <location>
        <begin position="20"/>
        <end position="37"/>
    </location>
</feature>
<keyword evidence="3" id="KW-1185">Reference proteome</keyword>
<gene>
    <name evidence="2" type="ORF">ABEB36_015623</name>
</gene>
<protein>
    <submittedName>
        <fullName evidence="2">Uncharacterized protein</fullName>
    </submittedName>
</protein>
<dbReference type="EMBL" id="JBDJPC010000020">
    <property type="protein sequence ID" value="KAL1487716.1"/>
    <property type="molecule type" value="Genomic_DNA"/>
</dbReference>
<sequence>MLIGFIYSLGRVRRVPDEWYDSEASTEEDTDTEEDEPGLAAGGDISGMILGNC</sequence>
<proteinExistence type="predicted"/>
<comment type="caution">
    <text evidence="2">The sequence shown here is derived from an EMBL/GenBank/DDBJ whole genome shotgun (WGS) entry which is preliminary data.</text>
</comment>
<evidence type="ECO:0000313" key="3">
    <source>
        <dbReference type="Proteomes" id="UP001566132"/>
    </source>
</evidence>
<name>A0ABD1DZ82_HYPHA</name>